<name>A0A8A8D7C8_9BURK</name>
<reference evidence="2" key="2">
    <citation type="submission" date="2021-03" db="EMBL/GenBank/DDBJ databases">
        <title>Complete genome sequence of Burkholderia seminalis 869T2.</title>
        <authorList>
            <person name="Hung S.-H."/>
            <person name="Huang C.-T."/>
            <person name="Huang C.-C."/>
            <person name="Kuo C.-H."/>
        </authorList>
    </citation>
    <scope>NUCLEOTIDE SEQUENCE</scope>
    <source>
        <strain evidence="2">869T2</strain>
    </source>
</reference>
<organism evidence="2 3">
    <name type="scientific">Burkholderia seminalis</name>
    <dbReference type="NCBI Taxonomy" id="488731"/>
    <lineage>
        <taxon>Bacteria</taxon>
        <taxon>Pseudomonadati</taxon>
        <taxon>Pseudomonadota</taxon>
        <taxon>Betaproteobacteria</taxon>
        <taxon>Burkholderiales</taxon>
        <taxon>Burkholderiaceae</taxon>
        <taxon>Burkholderia</taxon>
        <taxon>Burkholderia cepacia complex</taxon>
    </lineage>
</organism>
<keyword evidence="3" id="KW-1185">Reference proteome</keyword>
<dbReference type="EMBL" id="CP072521">
    <property type="protein sequence ID" value="QTO20833.1"/>
    <property type="molecule type" value="Genomic_DNA"/>
</dbReference>
<evidence type="ECO:0000313" key="3">
    <source>
        <dbReference type="Proteomes" id="UP000027834"/>
    </source>
</evidence>
<dbReference type="GeneID" id="62016374"/>
<reference evidence="2" key="1">
    <citation type="submission" date="2014-04" db="EMBL/GenBank/DDBJ databases">
        <authorList>
            <person name="Ho Y.-N."/>
            <person name="Huang C.-C."/>
        </authorList>
    </citation>
    <scope>NUCLEOTIDE SEQUENCE</scope>
    <source>
        <strain evidence="2">869T2</strain>
    </source>
</reference>
<dbReference type="Proteomes" id="UP000027834">
    <property type="component" value="Chromosome 2"/>
</dbReference>
<feature type="compositionally biased region" description="Basic and acidic residues" evidence="1">
    <location>
        <begin position="45"/>
        <end position="54"/>
    </location>
</feature>
<evidence type="ECO:0000256" key="1">
    <source>
        <dbReference type="SAM" id="MobiDB-lite"/>
    </source>
</evidence>
<gene>
    <name evidence="2" type="ORF">DT99_026185</name>
</gene>
<accession>A0A8A8D7C8</accession>
<dbReference type="AlphaFoldDB" id="A0A8A8D7C8"/>
<sequence length="73" mass="8048">MLLRAPFARETNGGFDEARTSVAQAEISFEDRLLQASKAAAPRVKMADSMDGPKVKSTPPNPISRNKFPAFRR</sequence>
<evidence type="ECO:0000313" key="2">
    <source>
        <dbReference type="EMBL" id="QTO20833.1"/>
    </source>
</evidence>
<dbReference type="RefSeq" id="WP_154233767.1">
    <property type="nucleotide sequence ID" value="NZ_CABVPV010000074.1"/>
</dbReference>
<proteinExistence type="predicted"/>
<protein>
    <submittedName>
        <fullName evidence="2">Uncharacterized protein</fullName>
    </submittedName>
</protein>
<feature type="region of interest" description="Disordered" evidence="1">
    <location>
        <begin position="40"/>
        <end position="73"/>
    </location>
</feature>